<gene>
    <name evidence="4" type="ORF">Q5H93_00135</name>
</gene>
<dbReference type="PANTHER" id="PTHR43877:SF2">
    <property type="entry name" value="AMINOALKYLPHOSPHONATE N-ACETYLTRANSFERASE-RELATED"/>
    <property type="match status" value="1"/>
</dbReference>
<evidence type="ECO:0000313" key="4">
    <source>
        <dbReference type="EMBL" id="MDO7873122.1"/>
    </source>
</evidence>
<dbReference type="EMBL" id="JAUQSY010000001">
    <property type="protein sequence ID" value="MDO7873122.1"/>
    <property type="molecule type" value="Genomic_DNA"/>
</dbReference>
<dbReference type="RefSeq" id="WP_305004437.1">
    <property type="nucleotide sequence ID" value="NZ_JAUQSY010000001.1"/>
</dbReference>
<dbReference type="Pfam" id="PF00583">
    <property type="entry name" value="Acetyltransf_1"/>
    <property type="match status" value="1"/>
</dbReference>
<dbReference type="Gene3D" id="3.40.630.30">
    <property type="match status" value="1"/>
</dbReference>
<proteinExistence type="predicted"/>
<accession>A0ABT9B4N0</accession>
<evidence type="ECO:0000256" key="2">
    <source>
        <dbReference type="ARBA" id="ARBA00023315"/>
    </source>
</evidence>
<dbReference type="Proteomes" id="UP001176429">
    <property type="component" value="Unassembled WGS sequence"/>
</dbReference>
<evidence type="ECO:0000313" key="5">
    <source>
        <dbReference type="Proteomes" id="UP001176429"/>
    </source>
</evidence>
<keyword evidence="1" id="KW-0808">Transferase</keyword>
<dbReference type="CDD" id="cd04301">
    <property type="entry name" value="NAT_SF"/>
    <property type="match status" value="1"/>
</dbReference>
<dbReference type="PROSITE" id="PS51186">
    <property type="entry name" value="GNAT"/>
    <property type="match status" value="1"/>
</dbReference>
<dbReference type="InterPro" id="IPR000182">
    <property type="entry name" value="GNAT_dom"/>
</dbReference>
<evidence type="ECO:0000259" key="3">
    <source>
        <dbReference type="PROSITE" id="PS51186"/>
    </source>
</evidence>
<dbReference type="SUPFAM" id="SSF55729">
    <property type="entry name" value="Acyl-CoA N-acyltransferases (Nat)"/>
    <property type="match status" value="1"/>
</dbReference>
<sequence>MLQLLRTSSENVDFRALVVLLDQYLRVLDGDDHAFYAQFNQITNIKHAVVAYADGQPVGCGAFKEYEPGTVEIKRMFVRPERRGQGIAQAVLRELEQWAQQEGYNSCVLETGKRQPEAIRLYEKSGYAHISNFGQYAGDDNSVCLQKSIAVS</sequence>
<dbReference type="InterPro" id="IPR016181">
    <property type="entry name" value="Acyl_CoA_acyltransferase"/>
</dbReference>
<protein>
    <submittedName>
        <fullName evidence="4">GNAT family N-acetyltransferase</fullName>
    </submittedName>
</protein>
<name>A0ABT9B4N0_9BACT</name>
<reference evidence="4" key="1">
    <citation type="submission" date="2023-07" db="EMBL/GenBank/DDBJ databases">
        <authorList>
            <person name="Kim M.K."/>
        </authorList>
    </citation>
    <scope>NUCLEOTIDE SEQUENCE</scope>
    <source>
        <strain evidence="4">ASUV-10-1</strain>
    </source>
</reference>
<evidence type="ECO:0000256" key="1">
    <source>
        <dbReference type="ARBA" id="ARBA00022679"/>
    </source>
</evidence>
<keyword evidence="2" id="KW-0012">Acyltransferase</keyword>
<feature type="domain" description="N-acetyltransferase" evidence="3">
    <location>
        <begin position="3"/>
        <end position="150"/>
    </location>
</feature>
<organism evidence="4 5">
    <name type="scientific">Hymenobacter aranciens</name>
    <dbReference type="NCBI Taxonomy" id="3063996"/>
    <lineage>
        <taxon>Bacteria</taxon>
        <taxon>Pseudomonadati</taxon>
        <taxon>Bacteroidota</taxon>
        <taxon>Cytophagia</taxon>
        <taxon>Cytophagales</taxon>
        <taxon>Hymenobacteraceae</taxon>
        <taxon>Hymenobacter</taxon>
    </lineage>
</organism>
<keyword evidence="5" id="KW-1185">Reference proteome</keyword>
<dbReference type="InterPro" id="IPR050832">
    <property type="entry name" value="Bact_Acetyltransf"/>
</dbReference>
<dbReference type="PANTHER" id="PTHR43877">
    <property type="entry name" value="AMINOALKYLPHOSPHONATE N-ACETYLTRANSFERASE-RELATED-RELATED"/>
    <property type="match status" value="1"/>
</dbReference>
<comment type="caution">
    <text evidence="4">The sequence shown here is derived from an EMBL/GenBank/DDBJ whole genome shotgun (WGS) entry which is preliminary data.</text>
</comment>